<accession>A0A9Q0LM87</accession>
<proteinExistence type="predicted"/>
<dbReference type="AlphaFoldDB" id="A0A9Q0LM87"/>
<dbReference type="InterPro" id="IPR011051">
    <property type="entry name" value="RmlC_Cupin_sf"/>
</dbReference>
<name>A0A9Q0LM87_ANAIG</name>
<dbReference type="InterPro" id="IPR014710">
    <property type="entry name" value="RmlC-like_jellyroll"/>
</dbReference>
<dbReference type="Proteomes" id="UP001149090">
    <property type="component" value="Unassembled WGS sequence"/>
</dbReference>
<dbReference type="InterPro" id="IPR013096">
    <property type="entry name" value="Cupin_2"/>
</dbReference>
<comment type="caution">
    <text evidence="2">The sequence shown here is derived from an EMBL/GenBank/DDBJ whole genome shotgun (WGS) entry which is preliminary data.</text>
</comment>
<reference evidence="2" key="1">
    <citation type="submission" date="2022-10" db="EMBL/GenBank/DDBJ databases">
        <title>Novel sulphate-reducing endosymbionts in the free-living metamonad Anaeramoeba.</title>
        <authorList>
            <person name="Jerlstrom-Hultqvist J."/>
            <person name="Cepicka I."/>
            <person name="Gallot-Lavallee L."/>
            <person name="Salas-Leiva D."/>
            <person name="Curtis B.A."/>
            <person name="Zahonova K."/>
            <person name="Pipaliya S."/>
            <person name="Dacks J."/>
            <person name="Roger A.J."/>
        </authorList>
    </citation>
    <scope>NUCLEOTIDE SEQUENCE</scope>
    <source>
        <strain evidence="2">BMAN</strain>
    </source>
</reference>
<dbReference type="SUPFAM" id="SSF51182">
    <property type="entry name" value="RmlC-like cupins"/>
    <property type="match status" value="1"/>
</dbReference>
<feature type="domain" description="Cupin type-2" evidence="1">
    <location>
        <begin position="54"/>
        <end position="102"/>
    </location>
</feature>
<evidence type="ECO:0000313" key="3">
    <source>
        <dbReference type="Proteomes" id="UP001149090"/>
    </source>
</evidence>
<sequence>MFVKGTDSITFDKCIKKGTEKFFHSGDGIQTSDFETKTIAVPPHNEKFRKKTIHMEIFFVSSGVGKVRIGSEQTALKRGTHFYIPSKTYYSIENDGTKDLVLSQVLLIDNQK</sequence>
<keyword evidence="3" id="KW-1185">Reference proteome</keyword>
<protein>
    <submittedName>
        <fullName evidence="2">Oxalate-binding protein</fullName>
    </submittedName>
</protein>
<evidence type="ECO:0000313" key="2">
    <source>
        <dbReference type="EMBL" id="KAJ5074355.1"/>
    </source>
</evidence>
<dbReference type="Gene3D" id="2.60.120.10">
    <property type="entry name" value="Jelly Rolls"/>
    <property type="match status" value="1"/>
</dbReference>
<organism evidence="2 3">
    <name type="scientific">Anaeramoeba ignava</name>
    <name type="common">Anaerobic marine amoeba</name>
    <dbReference type="NCBI Taxonomy" id="1746090"/>
    <lineage>
        <taxon>Eukaryota</taxon>
        <taxon>Metamonada</taxon>
        <taxon>Anaeramoebidae</taxon>
        <taxon>Anaeramoeba</taxon>
    </lineage>
</organism>
<dbReference type="Pfam" id="PF07883">
    <property type="entry name" value="Cupin_2"/>
    <property type="match status" value="1"/>
</dbReference>
<gene>
    <name evidence="2" type="ORF">M0811_00984</name>
</gene>
<evidence type="ECO:0000259" key="1">
    <source>
        <dbReference type="Pfam" id="PF07883"/>
    </source>
</evidence>
<dbReference type="EMBL" id="JAPDFW010000070">
    <property type="protein sequence ID" value="KAJ5074355.1"/>
    <property type="molecule type" value="Genomic_DNA"/>
</dbReference>